<organism evidence="1 2">
    <name type="scientific">Dallia pectoralis</name>
    <name type="common">Alaska blackfish</name>
    <dbReference type="NCBI Taxonomy" id="75939"/>
    <lineage>
        <taxon>Eukaryota</taxon>
        <taxon>Metazoa</taxon>
        <taxon>Chordata</taxon>
        <taxon>Craniata</taxon>
        <taxon>Vertebrata</taxon>
        <taxon>Euteleostomi</taxon>
        <taxon>Actinopterygii</taxon>
        <taxon>Neopterygii</taxon>
        <taxon>Teleostei</taxon>
        <taxon>Protacanthopterygii</taxon>
        <taxon>Esociformes</taxon>
        <taxon>Umbridae</taxon>
        <taxon>Dallia</taxon>
    </lineage>
</organism>
<proteinExistence type="predicted"/>
<name>A0ACC2F7L3_DALPE</name>
<sequence>MARLSKKTPSVCTDNPLSNSEVNRKITLLSQILTSCFGPYGRLKQVHNTIGGHVLTTSTSSFLIQALNSSEPLLKLINASILNHVSRFSDCGLYVGILCLSLIKNVQTSDLRPSVAVLLNKHFLGLCTIYLKQEDCSCKVNIDLGDSRGLVTLARSVISSKPGCMLTKKENQHISTLAVHAFLLTVPNDETKETVRLGQTVTVPIEGQPVLDSAVFPGLMVDVPDILLHSTDIEGITQRSGPFRLALFTVSLSGDLSDLGLGSLEVHSGAPNPEDVVLDQLLWLGEQTVKDQVDVFMCQRVIHPVLQQYLRKCGVLTIERLGIDLIDLIVQMTGAQAVASYQTPVPPEAYGQVKGICVRTVGPRVLLHLLPSEETASAICTMVICHRNETMLNELKSAIQKAEHMLRLSLRHPVALLGGGCTETVLAAYCRNKGTNKAREASSILGVSQSEYLLGLHAYCLSLESVALALEHDGGTRLIDLTHAHCWYVPDGEASQSGVMEEAPPTCGCGMVERRSKPGQGAEPEWTLLNSRYPPFPPSPLVGDTSSGLLGTGSAPQPQVLDSFTAKLNALQVAVETANLILDIRCIIQDVN</sequence>
<keyword evidence="2" id="KW-1185">Reference proteome</keyword>
<protein>
    <submittedName>
        <fullName evidence="1">Uncharacterized protein</fullName>
    </submittedName>
</protein>
<reference evidence="1" key="1">
    <citation type="submission" date="2021-05" db="EMBL/GenBank/DDBJ databases">
        <authorList>
            <person name="Pan Q."/>
            <person name="Jouanno E."/>
            <person name="Zahm M."/>
            <person name="Klopp C."/>
            <person name="Cabau C."/>
            <person name="Louis A."/>
            <person name="Berthelot C."/>
            <person name="Parey E."/>
            <person name="Roest Crollius H."/>
            <person name="Montfort J."/>
            <person name="Robinson-Rechavi M."/>
            <person name="Bouchez O."/>
            <person name="Lampietro C."/>
            <person name="Lopez Roques C."/>
            <person name="Donnadieu C."/>
            <person name="Postlethwait J."/>
            <person name="Bobe J."/>
            <person name="Dillon D."/>
            <person name="Chandos A."/>
            <person name="von Hippel F."/>
            <person name="Guiguen Y."/>
        </authorList>
    </citation>
    <scope>NUCLEOTIDE SEQUENCE</scope>
    <source>
        <strain evidence="1">YG-Jan2019</strain>
    </source>
</reference>
<evidence type="ECO:0000313" key="2">
    <source>
        <dbReference type="Proteomes" id="UP001157502"/>
    </source>
</evidence>
<gene>
    <name evidence="1" type="ORF">DPEC_G00325740</name>
</gene>
<comment type="caution">
    <text evidence="1">The sequence shown here is derived from an EMBL/GenBank/DDBJ whole genome shotgun (WGS) entry which is preliminary data.</text>
</comment>
<dbReference type="EMBL" id="CM055759">
    <property type="protein sequence ID" value="KAJ7987366.1"/>
    <property type="molecule type" value="Genomic_DNA"/>
</dbReference>
<accession>A0ACC2F7L3</accession>
<dbReference type="Proteomes" id="UP001157502">
    <property type="component" value="Chromosome 32"/>
</dbReference>
<evidence type="ECO:0000313" key="1">
    <source>
        <dbReference type="EMBL" id="KAJ7987366.1"/>
    </source>
</evidence>